<proteinExistence type="predicted"/>
<comment type="caution">
    <text evidence="2">The sequence shown here is derived from an EMBL/GenBank/DDBJ whole genome shotgun (WGS) entry which is preliminary data.</text>
</comment>
<organism evidence="2 3">
    <name type="scientific">Modestobacter marinus</name>
    <dbReference type="NCBI Taxonomy" id="477641"/>
    <lineage>
        <taxon>Bacteria</taxon>
        <taxon>Bacillati</taxon>
        <taxon>Actinomycetota</taxon>
        <taxon>Actinomycetes</taxon>
        <taxon>Geodermatophilales</taxon>
        <taxon>Geodermatophilaceae</taxon>
        <taxon>Modestobacter</taxon>
    </lineage>
</organism>
<name>A0ABQ2FU23_9ACTN</name>
<protein>
    <submittedName>
        <fullName evidence="2">Uncharacterized protein</fullName>
    </submittedName>
</protein>
<sequence>MPPSAGPSAVEYTAITARSPDPGSEQKTTCSCPVPITSTTGSLGSRAPPRRVHAPSRGTSLPLRSGRDGDARVRRRESVPCPPARAGMIGG</sequence>
<accession>A0ABQ2FU23</accession>
<evidence type="ECO:0000313" key="3">
    <source>
        <dbReference type="Proteomes" id="UP000648663"/>
    </source>
</evidence>
<reference evidence="3" key="1">
    <citation type="journal article" date="2019" name="Int. J. Syst. Evol. Microbiol.">
        <title>The Global Catalogue of Microorganisms (GCM) 10K type strain sequencing project: providing services to taxonomists for standard genome sequencing and annotation.</title>
        <authorList>
            <consortium name="The Broad Institute Genomics Platform"/>
            <consortium name="The Broad Institute Genome Sequencing Center for Infectious Disease"/>
            <person name="Wu L."/>
            <person name="Ma J."/>
        </authorList>
    </citation>
    <scope>NUCLEOTIDE SEQUENCE [LARGE SCALE GENOMIC DNA]</scope>
    <source>
        <strain evidence="3">CGMCC 4.5581</strain>
    </source>
</reference>
<dbReference type="Proteomes" id="UP000648663">
    <property type="component" value="Unassembled WGS sequence"/>
</dbReference>
<evidence type="ECO:0000256" key="1">
    <source>
        <dbReference type="SAM" id="MobiDB-lite"/>
    </source>
</evidence>
<feature type="compositionally biased region" description="Basic and acidic residues" evidence="1">
    <location>
        <begin position="65"/>
        <end position="78"/>
    </location>
</feature>
<feature type="region of interest" description="Disordered" evidence="1">
    <location>
        <begin position="17"/>
        <end position="91"/>
    </location>
</feature>
<keyword evidence="3" id="KW-1185">Reference proteome</keyword>
<evidence type="ECO:0000313" key="2">
    <source>
        <dbReference type="EMBL" id="GGL53923.1"/>
    </source>
</evidence>
<gene>
    <name evidence="2" type="ORF">GCM10011589_07460</name>
</gene>
<dbReference type="EMBL" id="BMMI01000001">
    <property type="protein sequence ID" value="GGL53923.1"/>
    <property type="molecule type" value="Genomic_DNA"/>
</dbReference>
<feature type="compositionally biased region" description="Polar residues" evidence="1">
    <location>
        <begin position="25"/>
        <end position="43"/>
    </location>
</feature>